<keyword evidence="2" id="KW-1185">Reference proteome</keyword>
<organism evidence="1 2">
    <name type="scientific">Phaeospirillum tilakii</name>
    <dbReference type="NCBI Taxonomy" id="741673"/>
    <lineage>
        <taxon>Bacteria</taxon>
        <taxon>Pseudomonadati</taxon>
        <taxon>Pseudomonadota</taxon>
        <taxon>Alphaproteobacteria</taxon>
        <taxon>Rhodospirillales</taxon>
        <taxon>Rhodospirillaceae</taxon>
        <taxon>Phaeospirillum</taxon>
    </lineage>
</organism>
<dbReference type="EMBL" id="JBHUIY010000013">
    <property type="protein sequence ID" value="MFD2233853.1"/>
    <property type="molecule type" value="Genomic_DNA"/>
</dbReference>
<accession>A0ABW5CAH1</accession>
<gene>
    <name evidence="1" type="ORF">ACFSNB_08550</name>
</gene>
<evidence type="ECO:0008006" key="3">
    <source>
        <dbReference type="Google" id="ProtNLM"/>
    </source>
</evidence>
<sequence>MTHHRPAATRETTSLLALLDWTYRRQRADDGTDPAAELARLAGGPSPTARALAAARLGAVIPSTAERQRPVLHPDAALVADTVGLMDDGPGRALLVAHAGAGTLPEWGASQHLEPVLRDGAPLVVEAERIEIRYRNRTRRAVAVCYCPLQLWPDDSWVRMQRAEYSRWFRALETLALLLENAPLRRWRIDGLGVVAEPWNKRG</sequence>
<name>A0ABW5CAH1_9PROT</name>
<dbReference type="Proteomes" id="UP001597296">
    <property type="component" value="Unassembled WGS sequence"/>
</dbReference>
<evidence type="ECO:0000313" key="1">
    <source>
        <dbReference type="EMBL" id="MFD2233853.1"/>
    </source>
</evidence>
<comment type="caution">
    <text evidence="1">The sequence shown here is derived from an EMBL/GenBank/DDBJ whole genome shotgun (WGS) entry which is preliminary data.</text>
</comment>
<dbReference type="RefSeq" id="WP_377315752.1">
    <property type="nucleotide sequence ID" value="NZ_JBHUIY010000013.1"/>
</dbReference>
<reference evidence="2" key="1">
    <citation type="journal article" date="2019" name="Int. J. Syst. Evol. Microbiol.">
        <title>The Global Catalogue of Microorganisms (GCM) 10K type strain sequencing project: providing services to taxonomists for standard genome sequencing and annotation.</title>
        <authorList>
            <consortium name="The Broad Institute Genomics Platform"/>
            <consortium name="The Broad Institute Genome Sequencing Center for Infectious Disease"/>
            <person name="Wu L."/>
            <person name="Ma J."/>
        </authorList>
    </citation>
    <scope>NUCLEOTIDE SEQUENCE [LARGE SCALE GENOMIC DNA]</scope>
    <source>
        <strain evidence="2">KCTC 15012</strain>
    </source>
</reference>
<protein>
    <recommendedName>
        <fullName evidence="3">YqaJ-like recombinase domain-containing protein</fullName>
    </recommendedName>
</protein>
<proteinExistence type="predicted"/>
<evidence type="ECO:0000313" key="2">
    <source>
        <dbReference type="Proteomes" id="UP001597296"/>
    </source>
</evidence>